<evidence type="ECO:0000313" key="3">
    <source>
        <dbReference type="Proteomes" id="UP000178912"/>
    </source>
</evidence>
<keyword evidence="1" id="KW-0812">Transmembrane</keyword>
<gene>
    <name evidence="2" type="ORF">RAG0_16441</name>
</gene>
<name>A0A1E1LQF3_9HELO</name>
<keyword evidence="3" id="KW-1185">Reference proteome</keyword>
<dbReference type="Proteomes" id="UP000178912">
    <property type="component" value="Unassembled WGS sequence"/>
</dbReference>
<sequence>MHRVRDAVRALSYIVCMHACMYVFVNRSLAYLLGRGKGRGICMARNGHRTVKRRVLYMRQSPRDAYQSRVSRVSAPGFSRPDISPSRSLDYLGKASYDTTDNTTTIITVL</sequence>
<organism evidence="2 3">
    <name type="scientific">Rhynchosporium agropyri</name>
    <dbReference type="NCBI Taxonomy" id="914238"/>
    <lineage>
        <taxon>Eukaryota</taxon>
        <taxon>Fungi</taxon>
        <taxon>Dikarya</taxon>
        <taxon>Ascomycota</taxon>
        <taxon>Pezizomycotina</taxon>
        <taxon>Leotiomycetes</taxon>
        <taxon>Helotiales</taxon>
        <taxon>Ploettnerulaceae</taxon>
        <taxon>Rhynchosporium</taxon>
    </lineage>
</organism>
<evidence type="ECO:0000256" key="1">
    <source>
        <dbReference type="SAM" id="Phobius"/>
    </source>
</evidence>
<accession>A0A1E1LQF3</accession>
<feature type="transmembrane region" description="Helical" evidence="1">
    <location>
        <begin position="12"/>
        <end position="33"/>
    </location>
</feature>
<reference evidence="3" key="1">
    <citation type="submission" date="2016-03" db="EMBL/GenBank/DDBJ databases">
        <authorList>
            <person name="Guldener U."/>
        </authorList>
    </citation>
    <scope>NUCLEOTIDE SEQUENCE [LARGE SCALE GENOMIC DNA]</scope>
    <source>
        <strain evidence="3">04CH-RAC-A.6.1</strain>
    </source>
</reference>
<evidence type="ECO:0000313" key="2">
    <source>
        <dbReference type="EMBL" id="CZT12725.1"/>
    </source>
</evidence>
<keyword evidence="1" id="KW-1133">Transmembrane helix</keyword>
<dbReference type="AlphaFoldDB" id="A0A1E1LQF3"/>
<keyword evidence="1" id="KW-0472">Membrane</keyword>
<protein>
    <submittedName>
        <fullName evidence="2">Uncharacterized protein</fullName>
    </submittedName>
</protein>
<proteinExistence type="predicted"/>
<dbReference type="EMBL" id="FJUX01000166">
    <property type="protein sequence ID" value="CZT12725.1"/>
    <property type="molecule type" value="Genomic_DNA"/>
</dbReference>